<evidence type="ECO:0000259" key="1">
    <source>
        <dbReference type="Pfam" id="PF07143"/>
    </source>
</evidence>
<dbReference type="Gene3D" id="2.40.370.10">
    <property type="entry name" value="AttH-like domain"/>
    <property type="match status" value="2"/>
</dbReference>
<comment type="caution">
    <text evidence="2">The sequence shown here is derived from an EMBL/GenBank/DDBJ whole genome shotgun (WGS) entry which is preliminary data.</text>
</comment>
<sequence>MISLPTRPISSVLAIFNPRLLVLAIFTSALLLAACSEPKSSNSEGIDTQSMGDLLGNKSEGFTPVLPGRSMTFPADHLAHEGFRQEWWYLTANLKTEQGKPLGLQWTQFRIALSPPKNGSEANDDNRGWATEQLYMAHSAVTTETSHLASERWSRAHPQLAGVDSYPLTVKLDNWQWQSQGADLFPASLTVSDNKFAYRLTLSSHSPYQLQGEKGFSIKSLDGSVASYYYSQPFIEVEGWVTPKKNSKGEGDSERQKVSGKAWLDREWSSQFLNRSQQGWDWFSLRLDDGSALMLFQLRGEQNFYSGRRMFANGSGHNIESGMIQMTAIDWHRIGDNHYPVSWKIAIPSEQIEITTHSLNPNANMPLSVSYWEGPIKIQGSHGGEGYMELTGY</sequence>
<dbReference type="EMBL" id="RXNU01000002">
    <property type="protein sequence ID" value="RTR40248.1"/>
    <property type="molecule type" value="Genomic_DNA"/>
</dbReference>
<accession>A0A431WXU9</accession>
<dbReference type="PROSITE" id="PS51257">
    <property type="entry name" value="PROKAR_LIPOPROTEIN"/>
    <property type="match status" value="1"/>
</dbReference>
<proteinExistence type="predicted"/>
<dbReference type="Pfam" id="PF17186">
    <property type="entry name" value="Lipocalin_9"/>
    <property type="match status" value="1"/>
</dbReference>
<dbReference type="Proteomes" id="UP000267448">
    <property type="component" value="Unassembled WGS sequence"/>
</dbReference>
<dbReference type="PANTHER" id="PTHR38591">
    <property type="entry name" value="HYDROLASE"/>
    <property type="match status" value="1"/>
</dbReference>
<dbReference type="AlphaFoldDB" id="A0A431WXU9"/>
<dbReference type="RefSeq" id="WP_126519316.1">
    <property type="nucleotide sequence ID" value="NZ_RXNU01000002.1"/>
</dbReference>
<dbReference type="InterPro" id="IPR023374">
    <property type="entry name" value="AttH-like_dom_sf"/>
</dbReference>
<dbReference type="InterPro" id="IPR010791">
    <property type="entry name" value="AttH_dom"/>
</dbReference>
<protein>
    <submittedName>
        <fullName evidence="2">Carotenoid 1,2-hydratase</fullName>
    </submittedName>
</protein>
<feature type="domain" description="AttH" evidence="1">
    <location>
        <begin position="86"/>
        <end position="270"/>
    </location>
</feature>
<dbReference type="OrthoDB" id="9770826at2"/>
<dbReference type="SUPFAM" id="SSF159245">
    <property type="entry name" value="AttH-like"/>
    <property type="match status" value="1"/>
</dbReference>
<dbReference type="Pfam" id="PF07143">
    <property type="entry name" value="CrtC"/>
    <property type="match status" value="1"/>
</dbReference>
<name>A0A431WXU9_9GAMM</name>
<dbReference type="PANTHER" id="PTHR38591:SF1">
    <property type="entry name" value="BLL1000 PROTEIN"/>
    <property type="match status" value="1"/>
</dbReference>
<gene>
    <name evidence="2" type="ORF">EKG38_05915</name>
</gene>
<organism evidence="2 3">
    <name type="scientific">Shewanella canadensis</name>
    <dbReference type="NCBI Taxonomy" id="271096"/>
    <lineage>
        <taxon>Bacteria</taxon>
        <taxon>Pseudomonadati</taxon>
        <taxon>Pseudomonadota</taxon>
        <taxon>Gammaproteobacteria</taxon>
        <taxon>Alteromonadales</taxon>
        <taxon>Shewanellaceae</taxon>
        <taxon>Shewanella</taxon>
    </lineage>
</organism>
<evidence type="ECO:0000313" key="3">
    <source>
        <dbReference type="Proteomes" id="UP000267448"/>
    </source>
</evidence>
<evidence type="ECO:0000313" key="2">
    <source>
        <dbReference type="EMBL" id="RTR40248.1"/>
    </source>
</evidence>
<keyword evidence="3" id="KW-1185">Reference proteome</keyword>
<reference evidence="2 3" key="1">
    <citation type="submission" date="2018-12" db="EMBL/GenBank/DDBJ databases">
        <authorList>
            <person name="Yu L."/>
        </authorList>
    </citation>
    <scope>NUCLEOTIDE SEQUENCE [LARGE SCALE GENOMIC DNA]</scope>
    <source>
        <strain evidence="2 3">HAW-EB2</strain>
    </source>
</reference>